<sequence>MPVLRLYLDEDADLKTDYRLSRASLQHLIGMLRSHQDHGWGHYLEVLVFVFWLASATSYRVVSRCFNIPRSTVHEMVHRVTKKLLKLNNLVIHFPSHADLENVGNGFAQLAGSPAFSRVVGSIDGCQIRVKPPSADAQCYLNRKLFYSVQLQAVSRPPGDVPGYFYRIPGSVHDTRVLKNSPLYTQQLYPPEGFCILGDGGYPCLSAPIALITPYKEPVRLVVARRFNHRHAKARSIIERSFGIMKTRWRSIFFKSLEVKPTFAPQVIACCTILHNICVSNGDIMEPAEEVFRPDDNADQPHLHQDQQRGEQIREHMAAAVSARMVWWQLLRLSHCSSRGMSPPDGGNKGRRLDRWPPPKCLIHEGVPLPRPRSGFA</sequence>
<evidence type="ECO:0000256" key="8">
    <source>
        <dbReference type="SAM" id="MobiDB-lite"/>
    </source>
</evidence>
<dbReference type="GO" id="GO:0005634">
    <property type="term" value="C:nucleus"/>
    <property type="evidence" value="ECO:0007669"/>
    <property type="project" value="UniProtKB-SubCell"/>
</dbReference>
<evidence type="ECO:0000259" key="9">
    <source>
        <dbReference type="Pfam" id="PF13359"/>
    </source>
</evidence>
<dbReference type="AlphaFoldDB" id="A0AAD7R6I6"/>
<evidence type="ECO:0000313" key="11">
    <source>
        <dbReference type="Proteomes" id="UP001221898"/>
    </source>
</evidence>
<comment type="similarity">
    <text evidence="3">Belongs to the HARBI1 family.</text>
</comment>
<dbReference type="GO" id="GO:0046872">
    <property type="term" value="F:metal ion binding"/>
    <property type="evidence" value="ECO:0007669"/>
    <property type="project" value="UniProtKB-KW"/>
</dbReference>
<keyword evidence="5" id="KW-0479">Metal-binding</keyword>
<feature type="region of interest" description="Disordered" evidence="8">
    <location>
        <begin position="339"/>
        <end position="359"/>
    </location>
</feature>
<evidence type="ECO:0000256" key="1">
    <source>
        <dbReference type="ARBA" id="ARBA00001968"/>
    </source>
</evidence>
<dbReference type="PANTHER" id="PTHR22930">
    <property type="match status" value="1"/>
</dbReference>
<dbReference type="Proteomes" id="UP001221898">
    <property type="component" value="Unassembled WGS sequence"/>
</dbReference>
<feature type="domain" description="DDE Tnp4" evidence="9">
    <location>
        <begin position="123"/>
        <end position="276"/>
    </location>
</feature>
<comment type="caution">
    <text evidence="10">The sequence shown here is derived from an EMBL/GenBank/DDBJ whole genome shotgun (WGS) entry which is preliminary data.</text>
</comment>
<dbReference type="GO" id="GO:0016787">
    <property type="term" value="F:hydrolase activity"/>
    <property type="evidence" value="ECO:0007669"/>
    <property type="project" value="UniProtKB-KW"/>
</dbReference>
<evidence type="ECO:0000256" key="5">
    <source>
        <dbReference type="ARBA" id="ARBA00022723"/>
    </source>
</evidence>
<keyword evidence="11" id="KW-1185">Reference proteome</keyword>
<keyword evidence="6" id="KW-0378">Hydrolase</keyword>
<evidence type="ECO:0000256" key="4">
    <source>
        <dbReference type="ARBA" id="ARBA00022722"/>
    </source>
</evidence>
<evidence type="ECO:0000256" key="3">
    <source>
        <dbReference type="ARBA" id="ARBA00006958"/>
    </source>
</evidence>
<organism evidence="10 11">
    <name type="scientific">Aldrovandia affinis</name>
    <dbReference type="NCBI Taxonomy" id="143900"/>
    <lineage>
        <taxon>Eukaryota</taxon>
        <taxon>Metazoa</taxon>
        <taxon>Chordata</taxon>
        <taxon>Craniata</taxon>
        <taxon>Vertebrata</taxon>
        <taxon>Euteleostomi</taxon>
        <taxon>Actinopterygii</taxon>
        <taxon>Neopterygii</taxon>
        <taxon>Teleostei</taxon>
        <taxon>Notacanthiformes</taxon>
        <taxon>Halosauridae</taxon>
        <taxon>Aldrovandia</taxon>
    </lineage>
</organism>
<proteinExistence type="inferred from homology"/>
<dbReference type="InterPro" id="IPR045249">
    <property type="entry name" value="HARBI1-like"/>
</dbReference>
<keyword evidence="7" id="KW-0539">Nucleus</keyword>
<dbReference type="EMBL" id="JAINUG010000521">
    <property type="protein sequence ID" value="KAJ8366971.1"/>
    <property type="molecule type" value="Genomic_DNA"/>
</dbReference>
<evidence type="ECO:0000256" key="6">
    <source>
        <dbReference type="ARBA" id="ARBA00022801"/>
    </source>
</evidence>
<dbReference type="InterPro" id="IPR027806">
    <property type="entry name" value="HARBI1_dom"/>
</dbReference>
<evidence type="ECO:0000256" key="7">
    <source>
        <dbReference type="ARBA" id="ARBA00023242"/>
    </source>
</evidence>
<comment type="subcellular location">
    <subcellularLocation>
        <location evidence="2">Nucleus</location>
    </subcellularLocation>
</comment>
<evidence type="ECO:0000313" key="10">
    <source>
        <dbReference type="EMBL" id="KAJ8366971.1"/>
    </source>
</evidence>
<comment type="cofactor">
    <cofactor evidence="1">
        <name>a divalent metal cation</name>
        <dbReference type="ChEBI" id="CHEBI:60240"/>
    </cofactor>
</comment>
<protein>
    <recommendedName>
        <fullName evidence="9">DDE Tnp4 domain-containing protein</fullName>
    </recommendedName>
</protein>
<dbReference type="PANTHER" id="PTHR22930:SF206">
    <property type="entry name" value="NUCLEASE HARBI1"/>
    <property type="match status" value="1"/>
</dbReference>
<name>A0AAD7R6I6_9TELE</name>
<feature type="region of interest" description="Disordered" evidence="8">
    <location>
        <begin position="293"/>
        <end position="312"/>
    </location>
</feature>
<accession>A0AAD7R6I6</accession>
<keyword evidence="4" id="KW-0540">Nuclease</keyword>
<dbReference type="Pfam" id="PF13359">
    <property type="entry name" value="DDE_Tnp_4"/>
    <property type="match status" value="1"/>
</dbReference>
<dbReference type="GO" id="GO:0004518">
    <property type="term" value="F:nuclease activity"/>
    <property type="evidence" value="ECO:0007669"/>
    <property type="project" value="UniProtKB-KW"/>
</dbReference>
<evidence type="ECO:0000256" key="2">
    <source>
        <dbReference type="ARBA" id="ARBA00004123"/>
    </source>
</evidence>
<gene>
    <name evidence="10" type="ORF">AAFF_G00336170</name>
</gene>
<reference evidence="10" key="1">
    <citation type="journal article" date="2023" name="Science">
        <title>Genome structures resolve the early diversification of teleost fishes.</title>
        <authorList>
            <person name="Parey E."/>
            <person name="Louis A."/>
            <person name="Montfort J."/>
            <person name="Bouchez O."/>
            <person name="Roques C."/>
            <person name="Iampietro C."/>
            <person name="Lluch J."/>
            <person name="Castinel A."/>
            <person name="Donnadieu C."/>
            <person name="Desvignes T."/>
            <person name="Floi Bucao C."/>
            <person name="Jouanno E."/>
            <person name="Wen M."/>
            <person name="Mejri S."/>
            <person name="Dirks R."/>
            <person name="Jansen H."/>
            <person name="Henkel C."/>
            <person name="Chen W.J."/>
            <person name="Zahm M."/>
            <person name="Cabau C."/>
            <person name="Klopp C."/>
            <person name="Thompson A.W."/>
            <person name="Robinson-Rechavi M."/>
            <person name="Braasch I."/>
            <person name="Lecointre G."/>
            <person name="Bobe J."/>
            <person name="Postlethwait J.H."/>
            <person name="Berthelot C."/>
            <person name="Roest Crollius H."/>
            <person name="Guiguen Y."/>
        </authorList>
    </citation>
    <scope>NUCLEOTIDE SEQUENCE</scope>
    <source>
        <strain evidence="10">NC1722</strain>
    </source>
</reference>